<evidence type="ECO:0000313" key="2">
    <source>
        <dbReference type="EMBL" id="JAW14218.1"/>
    </source>
</evidence>
<feature type="chain" id="PRO_5012285003" evidence="1">
    <location>
        <begin position="20"/>
        <end position="131"/>
    </location>
</feature>
<sequence>MLAATIISSCLQLLPAATALAVAKVIGFVHLTNISGLPLTALPCSIACSALISCEITSIVDSNALVPRVCSSSTAFTVFNKDVTFVTMTLADSLRMFIVGSLMDLPDAAFVACIKSPNAEATSFTALISIT</sequence>
<accession>A0A224XWH6</accession>
<dbReference type="AlphaFoldDB" id="A0A224XWH6"/>
<reference evidence="2" key="1">
    <citation type="journal article" date="2018" name="PLoS Negl. Trop. Dis.">
        <title>An insight into the salivary gland and fat body transcriptome of Panstrongylus lignarius (Hemiptera: Heteroptera), the main vector of Chagas disease in Peru.</title>
        <authorList>
            <person name="Nevoa J.C."/>
            <person name="Mendes M.T."/>
            <person name="da Silva M.V."/>
            <person name="Soares S.C."/>
            <person name="Oliveira C.J.F."/>
            <person name="Ribeiro J.M.C."/>
        </authorList>
    </citation>
    <scope>NUCLEOTIDE SEQUENCE</scope>
</reference>
<organism evidence="2">
    <name type="scientific">Panstrongylus lignarius</name>
    <dbReference type="NCBI Taxonomy" id="156445"/>
    <lineage>
        <taxon>Eukaryota</taxon>
        <taxon>Metazoa</taxon>
        <taxon>Ecdysozoa</taxon>
        <taxon>Arthropoda</taxon>
        <taxon>Hexapoda</taxon>
        <taxon>Insecta</taxon>
        <taxon>Pterygota</taxon>
        <taxon>Neoptera</taxon>
        <taxon>Paraneoptera</taxon>
        <taxon>Hemiptera</taxon>
        <taxon>Heteroptera</taxon>
        <taxon>Panheteroptera</taxon>
        <taxon>Cimicomorpha</taxon>
        <taxon>Reduviidae</taxon>
        <taxon>Triatominae</taxon>
        <taxon>Panstrongylus</taxon>
    </lineage>
</organism>
<feature type="signal peptide" evidence="1">
    <location>
        <begin position="1"/>
        <end position="19"/>
    </location>
</feature>
<name>A0A224XWH6_9HEMI</name>
<dbReference type="EMBL" id="GFTR01002208">
    <property type="protein sequence ID" value="JAW14218.1"/>
    <property type="molecule type" value="Transcribed_RNA"/>
</dbReference>
<proteinExistence type="predicted"/>
<keyword evidence="1" id="KW-0732">Signal</keyword>
<evidence type="ECO:0000256" key="1">
    <source>
        <dbReference type="SAM" id="SignalP"/>
    </source>
</evidence>
<protein>
    <submittedName>
        <fullName evidence="2">Putative secreted protein</fullName>
    </submittedName>
</protein>